<keyword evidence="4" id="KW-0285">Flavoprotein</keyword>
<dbReference type="GO" id="GO:0004497">
    <property type="term" value="F:monooxygenase activity"/>
    <property type="evidence" value="ECO:0007669"/>
    <property type="project" value="UniProtKB-KW"/>
</dbReference>
<organism evidence="10 11">
    <name type="scientific">Wohlfahrtiimonas larvae</name>
    <dbReference type="NCBI Taxonomy" id="1157986"/>
    <lineage>
        <taxon>Bacteria</taxon>
        <taxon>Pseudomonadati</taxon>
        <taxon>Pseudomonadota</taxon>
        <taxon>Gammaproteobacteria</taxon>
        <taxon>Cardiobacteriales</taxon>
        <taxon>Ignatzschineriaceae</taxon>
        <taxon>Wohlfahrtiimonas</taxon>
    </lineage>
</organism>
<keyword evidence="3" id="KW-0216">Detoxification</keyword>
<proteinExistence type="inferred from homology"/>
<dbReference type="PANTHER" id="PTHR42747:SF3">
    <property type="entry name" value="NITRONATE MONOOXYGENASE-RELATED"/>
    <property type="match status" value="1"/>
</dbReference>
<evidence type="ECO:0000256" key="5">
    <source>
        <dbReference type="ARBA" id="ARBA00022643"/>
    </source>
</evidence>
<accession>A0ABP9MT83</accession>
<keyword evidence="11" id="KW-1185">Reference proteome</keyword>
<evidence type="ECO:0000256" key="8">
    <source>
        <dbReference type="ARBA" id="ARBA00031155"/>
    </source>
</evidence>
<gene>
    <name evidence="10" type="ORF">GCM10023338_13880</name>
</gene>
<sequence>MIIPKHLSELLGIEYPIIQAAMAGGYVSAELTAAVSNAGGLGSIAAGYLKPEQLQTQIHDVKALTHKPFLVNLFVPHRTYVSREQMDEFVIKASDMNPDIKINEATNLYNENLWELSSIESMIDIIIAEEVPIVSFTFGVPSDDVIQRLHENNILVIGNATHLLEAYVWQEKGADALILQGSEAGGHRATFIGDPVQVAQSAFTLLQQGSRELTLPIISAGGYFDSKSMGAAFCLGASAVLVGTAFLTTHEANTTDSHRKALLNSNELDSTLTKNLSGAWARAIRTEGLKLLEQSDLSLLPFPAHGFFIKSLIAQKEPEKYRALYAGVNAQFCEEISATTLMNRWINELQCL</sequence>
<dbReference type="RefSeq" id="WP_077925469.1">
    <property type="nucleotide sequence ID" value="NZ_BAABKE010000004.1"/>
</dbReference>
<dbReference type="InterPro" id="IPR013785">
    <property type="entry name" value="Aldolase_TIM"/>
</dbReference>
<evidence type="ECO:0000256" key="9">
    <source>
        <dbReference type="ARBA" id="ARBA00049401"/>
    </source>
</evidence>
<keyword evidence="6" id="KW-0560">Oxidoreductase</keyword>
<dbReference type="Proteomes" id="UP001500631">
    <property type="component" value="Unassembled WGS sequence"/>
</dbReference>
<evidence type="ECO:0000313" key="11">
    <source>
        <dbReference type="Proteomes" id="UP001500631"/>
    </source>
</evidence>
<dbReference type="InterPro" id="IPR004136">
    <property type="entry name" value="NMO"/>
</dbReference>
<dbReference type="SUPFAM" id="SSF51412">
    <property type="entry name" value="Inosine monophosphate dehydrogenase (IMPDH)"/>
    <property type="match status" value="1"/>
</dbReference>
<comment type="similarity">
    <text evidence="2">Belongs to the nitronate monooxygenase family. NMO class I subfamily.</text>
</comment>
<evidence type="ECO:0000313" key="10">
    <source>
        <dbReference type="EMBL" id="GAA5099849.1"/>
    </source>
</evidence>
<dbReference type="PANTHER" id="PTHR42747">
    <property type="entry name" value="NITRONATE MONOOXYGENASE-RELATED"/>
    <property type="match status" value="1"/>
</dbReference>
<dbReference type="Gene3D" id="3.20.20.70">
    <property type="entry name" value="Aldolase class I"/>
    <property type="match status" value="1"/>
</dbReference>
<name>A0ABP9MT83_9GAMM</name>
<comment type="cofactor">
    <cofactor evidence="1">
        <name>FMN</name>
        <dbReference type="ChEBI" id="CHEBI:58210"/>
    </cofactor>
</comment>
<reference evidence="11" key="1">
    <citation type="journal article" date="2019" name="Int. J. Syst. Evol. Microbiol.">
        <title>The Global Catalogue of Microorganisms (GCM) 10K type strain sequencing project: providing services to taxonomists for standard genome sequencing and annotation.</title>
        <authorList>
            <consortium name="The Broad Institute Genomics Platform"/>
            <consortium name="The Broad Institute Genome Sequencing Center for Infectious Disease"/>
            <person name="Wu L."/>
            <person name="Ma J."/>
        </authorList>
    </citation>
    <scope>NUCLEOTIDE SEQUENCE [LARGE SCALE GENOMIC DNA]</scope>
    <source>
        <strain evidence="11">JCM 18424</strain>
    </source>
</reference>
<evidence type="ECO:0000256" key="1">
    <source>
        <dbReference type="ARBA" id="ARBA00001917"/>
    </source>
</evidence>
<evidence type="ECO:0000256" key="7">
    <source>
        <dbReference type="ARBA" id="ARBA00023033"/>
    </source>
</evidence>
<keyword evidence="5" id="KW-0288">FMN</keyword>
<evidence type="ECO:0000256" key="6">
    <source>
        <dbReference type="ARBA" id="ARBA00023002"/>
    </source>
</evidence>
<dbReference type="CDD" id="cd04730">
    <property type="entry name" value="NPD_like"/>
    <property type="match status" value="1"/>
</dbReference>
<comment type="caution">
    <text evidence="10">The sequence shown here is derived from an EMBL/GenBank/DDBJ whole genome shotgun (WGS) entry which is preliminary data.</text>
</comment>
<keyword evidence="7 10" id="KW-0503">Monooxygenase</keyword>
<evidence type="ECO:0000256" key="2">
    <source>
        <dbReference type="ARBA" id="ARBA00009881"/>
    </source>
</evidence>
<comment type="catalytic activity">
    <reaction evidence="9">
        <text>3 propionate 3-nitronate + 3 O2 + H2O = 3 3-oxopropanoate + 2 nitrate + nitrite + H2O2 + 3 H(+)</text>
        <dbReference type="Rhea" id="RHEA:57332"/>
        <dbReference type="ChEBI" id="CHEBI:15377"/>
        <dbReference type="ChEBI" id="CHEBI:15378"/>
        <dbReference type="ChEBI" id="CHEBI:15379"/>
        <dbReference type="ChEBI" id="CHEBI:16240"/>
        <dbReference type="ChEBI" id="CHEBI:16301"/>
        <dbReference type="ChEBI" id="CHEBI:17632"/>
        <dbReference type="ChEBI" id="CHEBI:33190"/>
        <dbReference type="ChEBI" id="CHEBI:136067"/>
    </reaction>
</comment>
<evidence type="ECO:0000256" key="4">
    <source>
        <dbReference type="ARBA" id="ARBA00022630"/>
    </source>
</evidence>
<dbReference type="Pfam" id="PF03060">
    <property type="entry name" value="NMO"/>
    <property type="match status" value="1"/>
</dbReference>
<protein>
    <recommendedName>
        <fullName evidence="8">Propionate 3-nitronate monooxygenase</fullName>
    </recommendedName>
</protein>
<dbReference type="EMBL" id="BAABKE010000004">
    <property type="protein sequence ID" value="GAA5099849.1"/>
    <property type="molecule type" value="Genomic_DNA"/>
</dbReference>
<evidence type="ECO:0000256" key="3">
    <source>
        <dbReference type="ARBA" id="ARBA00022575"/>
    </source>
</evidence>